<dbReference type="PANTHER" id="PTHR42951">
    <property type="entry name" value="METALLO-BETA-LACTAMASE DOMAIN-CONTAINING"/>
    <property type="match status" value="1"/>
</dbReference>
<dbReference type="STRING" id="1238182.C882_0862"/>
<dbReference type="CDD" id="cd16282">
    <property type="entry name" value="metallo-hydrolase-like_MBL-fold"/>
    <property type="match status" value="1"/>
</dbReference>
<dbReference type="eggNOG" id="COG0491">
    <property type="taxonomic scope" value="Bacteria"/>
</dbReference>
<proteinExistence type="inferred from homology"/>
<dbReference type="EMBL" id="ANHY01000015">
    <property type="protein sequence ID" value="EKV28650.1"/>
    <property type="molecule type" value="Genomic_DNA"/>
</dbReference>
<dbReference type="GO" id="GO:0016787">
    <property type="term" value="F:hydrolase activity"/>
    <property type="evidence" value="ECO:0007669"/>
    <property type="project" value="UniProtKB-KW"/>
</dbReference>
<name>K9GRU3_9PROT</name>
<dbReference type="SUPFAM" id="SSF56281">
    <property type="entry name" value="Metallo-hydrolase/oxidoreductase"/>
    <property type="match status" value="1"/>
</dbReference>
<dbReference type="GO" id="GO:0017001">
    <property type="term" value="P:antibiotic catabolic process"/>
    <property type="evidence" value="ECO:0007669"/>
    <property type="project" value="UniProtKB-ARBA"/>
</dbReference>
<dbReference type="Gene3D" id="3.60.15.10">
    <property type="entry name" value="Ribonuclease Z/Hydroxyacylglutathione hydrolase-like"/>
    <property type="match status" value="1"/>
</dbReference>
<protein>
    <submittedName>
        <fullName evidence="4">Zn-dependent hydrolase</fullName>
    </submittedName>
</protein>
<dbReference type="SMART" id="SM00849">
    <property type="entry name" value="Lactamase_B"/>
    <property type="match status" value="1"/>
</dbReference>
<comment type="caution">
    <text evidence="4">The sequence shown here is derived from an EMBL/GenBank/DDBJ whole genome shotgun (WGS) entry which is preliminary data.</text>
</comment>
<dbReference type="Proteomes" id="UP000009881">
    <property type="component" value="Unassembled WGS sequence"/>
</dbReference>
<dbReference type="PATRIC" id="fig|1238182.3.peg.3076"/>
<dbReference type="AlphaFoldDB" id="K9GRU3"/>
<evidence type="ECO:0000256" key="2">
    <source>
        <dbReference type="SAM" id="SignalP"/>
    </source>
</evidence>
<dbReference type="NCBIfam" id="TIGR04558">
    <property type="entry name" value="SoxH_rel_PQQ_1"/>
    <property type="match status" value="1"/>
</dbReference>
<dbReference type="Pfam" id="PF00753">
    <property type="entry name" value="Lactamase_B"/>
    <property type="match status" value="1"/>
</dbReference>
<feature type="chain" id="PRO_5003929689" evidence="2">
    <location>
        <begin position="22"/>
        <end position="313"/>
    </location>
</feature>
<dbReference type="InterPro" id="IPR036866">
    <property type="entry name" value="RibonucZ/Hydroxyglut_hydro"/>
</dbReference>
<dbReference type="InterPro" id="IPR001279">
    <property type="entry name" value="Metallo-B-lactamas"/>
</dbReference>
<dbReference type="OrthoDB" id="420651at2"/>
<evidence type="ECO:0000313" key="5">
    <source>
        <dbReference type="Proteomes" id="UP000009881"/>
    </source>
</evidence>
<comment type="similarity">
    <text evidence="1">Belongs to the metallo-beta-lactamase superfamily. Class-B beta-lactamase family.</text>
</comment>
<evidence type="ECO:0000313" key="4">
    <source>
        <dbReference type="EMBL" id="EKV28650.1"/>
    </source>
</evidence>
<evidence type="ECO:0000256" key="1">
    <source>
        <dbReference type="ARBA" id="ARBA00005250"/>
    </source>
</evidence>
<accession>K9GRU3</accession>
<keyword evidence="5" id="KW-1185">Reference proteome</keyword>
<evidence type="ECO:0000259" key="3">
    <source>
        <dbReference type="SMART" id="SM00849"/>
    </source>
</evidence>
<keyword evidence="2" id="KW-0732">Signal</keyword>
<dbReference type="PANTHER" id="PTHR42951:SF4">
    <property type="entry name" value="ACYL-COENZYME A THIOESTERASE MBLAC2"/>
    <property type="match status" value="1"/>
</dbReference>
<keyword evidence="4" id="KW-0378">Hydrolase</keyword>
<dbReference type="InterPro" id="IPR050855">
    <property type="entry name" value="NDM-1-like"/>
</dbReference>
<dbReference type="InterPro" id="IPR030811">
    <property type="entry name" value="SoxH-rel_PQQ_1"/>
</dbReference>
<sequence>MIRRALILSAVALALAISAKAADLSYDLTPQEVAPGTYVLEGTREYFTRENGGNIVNTAFIVTNEGVVVIDNGPSKRYGEELRAAIARVTDKPVLRVIVTHLHPDHFLGGQAFEDVPVGATAATRAGIAEEGTMVTENLYRLSGDWMRGTETVVPSETLEDGQVIKVGGHTLRLLELSGHTESDLVVMDETTGVLFASDLVFHDRAPTFPHADIAVWLESLDTLQALDFKVLVPGHGPVTRDAGPIEQTRAYLQWLNGALREAAAGGREITEVIRMPIPPEFADMDLVRDELTRSVLTLYPELARDSLPPASN</sequence>
<reference evidence="4 5" key="1">
    <citation type="journal article" date="2013" name="Genome Announc.">
        <title>Draft Genome Sequence of an Alphaproteobacterium, Caenispirillum salinarum AK4(T), Isolated from a Solar Saltern.</title>
        <authorList>
            <person name="Khatri I."/>
            <person name="Singh A."/>
            <person name="Korpole S."/>
            <person name="Pinnaka A.K."/>
            <person name="Subramanian S."/>
        </authorList>
    </citation>
    <scope>NUCLEOTIDE SEQUENCE [LARGE SCALE GENOMIC DNA]</scope>
    <source>
        <strain evidence="4 5">AK4</strain>
    </source>
</reference>
<feature type="signal peptide" evidence="2">
    <location>
        <begin position="1"/>
        <end position="21"/>
    </location>
</feature>
<feature type="domain" description="Metallo-beta-lactamase" evidence="3">
    <location>
        <begin position="55"/>
        <end position="236"/>
    </location>
</feature>
<dbReference type="RefSeq" id="WP_009541518.1">
    <property type="nucleotide sequence ID" value="NZ_ANHY01000015.1"/>
</dbReference>
<gene>
    <name evidence="4" type="ORF">C882_0862</name>
</gene>
<organism evidence="4 5">
    <name type="scientific">Caenispirillum salinarum AK4</name>
    <dbReference type="NCBI Taxonomy" id="1238182"/>
    <lineage>
        <taxon>Bacteria</taxon>
        <taxon>Pseudomonadati</taxon>
        <taxon>Pseudomonadota</taxon>
        <taxon>Alphaproteobacteria</taxon>
        <taxon>Rhodospirillales</taxon>
        <taxon>Novispirillaceae</taxon>
        <taxon>Caenispirillum</taxon>
    </lineage>
</organism>